<sequence length="543" mass="61262">IDLISMSSGKIQCLLCKEKISVKDLHKHIHKHIKYFPMKCVNCDFESACQNEVTVHLYETDDHQVTDFTDAYKQWVVQTIIDDTIFAGKHGEEELMKQKNNKKNLSSPRTAPTQSSIGRPPRQASPIRKTQPTKKTPSPRKASTTRQASTTRRTPPSDDSSDEERAPPQSSRQKAAVKTDNKQRSVQQQRENVADENPEEKDDKLIADLTRRLNGFTKCAKCNEMVKYNLVDRQTHVKQKHMTDVPLHYIQQHPKLVEDRTADAFPGLVSSCVECELCPKTIQSRGGRITHVVNYHFRNKIRCHICPNFSSALPSEIYGHFKNKHGINYKKDLDSSQLNVEVCDHRTKLEKLASLLFPMDFPSDTSDTPSRRTSVTPKRKKNHDDDDDGDEEFDPDEFRTGVQMRTRSEPKRSRRVSPPTDDDDEEEDSDDEKKEDAESGRESQMEADDEDKNGSTVGSSLSTAAITGSPSNRGPNREVKVDKDVKEEPVTPETRVDTGFSRRPLLPTPPSATRSLVCSSEETERNGGYEGWNGKGGGRGGRG</sequence>
<dbReference type="AlphaFoldDB" id="A0AAN5C8I4"/>
<feature type="compositionally biased region" description="Acidic residues" evidence="1">
    <location>
        <begin position="385"/>
        <end position="395"/>
    </location>
</feature>
<feature type="compositionally biased region" description="Polar residues" evidence="1">
    <location>
        <begin position="454"/>
        <end position="474"/>
    </location>
</feature>
<dbReference type="EMBL" id="BTRK01000001">
    <property type="protein sequence ID" value="GMR33842.1"/>
    <property type="molecule type" value="Genomic_DNA"/>
</dbReference>
<comment type="caution">
    <text evidence="3">The sequence shown here is derived from an EMBL/GenBank/DDBJ whole genome shotgun (WGS) entry which is preliminary data.</text>
</comment>
<dbReference type="SMART" id="SM00355">
    <property type="entry name" value="ZnF_C2H2"/>
    <property type="match status" value="5"/>
</dbReference>
<evidence type="ECO:0000256" key="1">
    <source>
        <dbReference type="SAM" id="MobiDB-lite"/>
    </source>
</evidence>
<organism evidence="3 4">
    <name type="scientific">Pristionchus mayeri</name>
    <dbReference type="NCBI Taxonomy" id="1317129"/>
    <lineage>
        <taxon>Eukaryota</taxon>
        <taxon>Metazoa</taxon>
        <taxon>Ecdysozoa</taxon>
        <taxon>Nematoda</taxon>
        <taxon>Chromadorea</taxon>
        <taxon>Rhabditida</taxon>
        <taxon>Rhabditina</taxon>
        <taxon>Diplogasteromorpha</taxon>
        <taxon>Diplogasteroidea</taxon>
        <taxon>Neodiplogasteridae</taxon>
        <taxon>Pristionchus</taxon>
    </lineage>
</organism>
<evidence type="ECO:0000259" key="2">
    <source>
        <dbReference type="PROSITE" id="PS00028"/>
    </source>
</evidence>
<feature type="compositionally biased region" description="Basic and acidic residues" evidence="1">
    <location>
        <begin position="475"/>
        <end position="489"/>
    </location>
</feature>
<name>A0AAN5C8I4_9BILA</name>
<feature type="non-terminal residue" evidence="3">
    <location>
        <position position="543"/>
    </location>
</feature>
<feature type="compositionally biased region" description="Acidic residues" evidence="1">
    <location>
        <begin position="420"/>
        <end position="430"/>
    </location>
</feature>
<feature type="compositionally biased region" description="Gly residues" evidence="1">
    <location>
        <begin position="528"/>
        <end position="543"/>
    </location>
</feature>
<keyword evidence="4" id="KW-1185">Reference proteome</keyword>
<protein>
    <recommendedName>
        <fullName evidence="2">C2H2-type domain-containing protein</fullName>
    </recommendedName>
</protein>
<evidence type="ECO:0000313" key="3">
    <source>
        <dbReference type="EMBL" id="GMR33842.1"/>
    </source>
</evidence>
<feature type="compositionally biased region" description="Low complexity" evidence="1">
    <location>
        <begin position="142"/>
        <end position="154"/>
    </location>
</feature>
<evidence type="ECO:0000313" key="4">
    <source>
        <dbReference type="Proteomes" id="UP001328107"/>
    </source>
</evidence>
<gene>
    <name evidence="3" type="ORF">PMAYCL1PPCAC_04037</name>
</gene>
<dbReference type="Proteomes" id="UP001328107">
    <property type="component" value="Unassembled WGS sequence"/>
</dbReference>
<reference evidence="4" key="1">
    <citation type="submission" date="2022-10" db="EMBL/GenBank/DDBJ databases">
        <title>Genome assembly of Pristionchus species.</title>
        <authorList>
            <person name="Yoshida K."/>
            <person name="Sommer R.J."/>
        </authorList>
    </citation>
    <scope>NUCLEOTIDE SEQUENCE [LARGE SCALE GENOMIC DNA]</scope>
    <source>
        <strain evidence="4">RS5460</strain>
    </source>
</reference>
<dbReference type="PROSITE" id="PS00028">
    <property type="entry name" value="ZINC_FINGER_C2H2_1"/>
    <property type="match status" value="1"/>
</dbReference>
<feature type="compositionally biased region" description="Low complexity" evidence="1">
    <location>
        <begin position="362"/>
        <end position="376"/>
    </location>
</feature>
<feature type="compositionally biased region" description="Basic and acidic residues" evidence="1">
    <location>
        <begin position="431"/>
        <end position="444"/>
    </location>
</feature>
<proteinExistence type="predicted"/>
<feature type="region of interest" description="Disordered" evidence="1">
    <location>
        <begin position="98"/>
        <end position="202"/>
    </location>
</feature>
<feature type="non-terminal residue" evidence="3">
    <location>
        <position position="1"/>
    </location>
</feature>
<dbReference type="InterPro" id="IPR013087">
    <property type="entry name" value="Znf_C2H2_type"/>
</dbReference>
<feature type="domain" description="C2H2-type" evidence="2">
    <location>
        <begin position="275"/>
        <end position="296"/>
    </location>
</feature>
<feature type="region of interest" description="Disordered" evidence="1">
    <location>
        <begin position="359"/>
        <end position="543"/>
    </location>
</feature>
<feature type="compositionally biased region" description="Polar residues" evidence="1">
    <location>
        <begin position="103"/>
        <end position="117"/>
    </location>
</feature>
<feature type="compositionally biased region" description="Polar residues" evidence="1">
    <location>
        <begin position="511"/>
        <end position="520"/>
    </location>
</feature>
<accession>A0AAN5C8I4</accession>